<dbReference type="Proteomes" id="UP000707352">
    <property type="component" value="Unassembled WGS sequence"/>
</dbReference>
<organism evidence="1 2">
    <name type="scientific">Microvirga terricola</name>
    <dbReference type="NCBI Taxonomy" id="2719797"/>
    <lineage>
        <taxon>Bacteria</taxon>
        <taxon>Pseudomonadati</taxon>
        <taxon>Pseudomonadota</taxon>
        <taxon>Alphaproteobacteria</taxon>
        <taxon>Hyphomicrobiales</taxon>
        <taxon>Methylobacteriaceae</taxon>
        <taxon>Microvirga</taxon>
    </lineage>
</organism>
<keyword evidence="2" id="KW-1185">Reference proteome</keyword>
<protein>
    <submittedName>
        <fullName evidence="1">Uncharacterized protein</fullName>
    </submittedName>
</protein>
<sequence>MMETPPELKLRWAREALEGIADEATQRVSWFGLDPNLRDSPGDEICDLLPPLDEGEHSFITDKELALSPQAQAALRRLRNTIQAYQQEVGSDPDPKITIDHPKWREIRAIAQEALKLIFNPPSVLRALPMTEEQFLNVIDCPISDKGHPDIPFWKIMIDLGRAISANAVFAVLDEISRPPRSAKVSLPAQRDVMNYWRAGFDHPLAEDVSEVAIARIGGRCISTEQCLALMDTISHHPGQYAALSIVYFACERDETGEVDRRWDNINDQWRRQFPA</sequence>
<gene>
    <name evidence="1" type="ORF">HB375_05590</name>
</gene>
<proteinExistence type="predicted"/>
<name>A0ABX0V8S2_9HYPH</name>
<evidence type="ECO:0000313" key="1">
    <source>
        <dbReference type="EMBL" id="NIX76087.1"/>
    </source>
</evidence>
<accession>A0ABX0V8S2</accession>
<comment type="caution">
    <text evidence="1">The sequence shown here is derived from an EMBL/GenBank/DDBJ whole genome shotgun (WGS) entry which is preliminary data.</text>
</comment>
<dbReference type="RefSeq" id="WP_205800073.1">
    <property type="nucleotide sequence ID" value="NZ_JAATJS010000002.1"/>
</dbReference>
<reference evidence="1 2" key="1">
    <citation type="submission" date="2020-03" db="EMBL/GenBank/DDBJ databases">
        <title>The genome sequence of Microvirga sp. c23x22.</title>
        <authorList>
            <person name="Zhang X."/>
        </authorList>
    </citation>
    <scope>NUCLEOTIDE SEQUENCE [LARGE SCALE GENOMIC DNA]</scope>
    <source>
        <strain evidence="2">c23x22</strain>
    </source>
</reference>
<dbReference type="EMBL" id="JAATJS010000002">
    <property type="protein sequence ID" value="NIX76087.1"/>
    <property type="molecule type" value="Genomic_DNA"/>
</dbReference>
<evidence type="ECO:0000313" key="2">
    <source>
        <dbReference type="Proteomes" id="UP000707352"/>
    </source>
</evidence>